<dbReference type="InterPro" id="IPR038726">
    <property type="entry name" value="PDDEXK_AddAB-type"/>
</dbReference>
<dbReference type="EMBL" id="AP025314">
    <property type="protein sequence ID" value="BDD08379.1"/>
    <property type="molecule type" value="Genomic_DNA"/>
</dbReference>
<dbReference type="SUPFAM" id="SSF52980">
    <property type="entry name" value="Restriction endonuclease-like"/>
    <property type="match status" value="1"/>
</dbReference>
<dbReference type="Pfam" id="PF12705">
    <property type="entry name" value="PDDEXK_1"/>
    <property type="match status" value="1"/>
</dbReference>
<organism evidence="2 3">
    <name type="scientific">Fulvitalea axinellae</name>
    <dbReference type="NCBI Taxonomy" id="1182444"/>
    <lineage>
        <taxon>Bacteria</taxon>
        <taxon>Pseudomonadati</taxon>
        <taxon>Bacteroidota</taxon>
        <taxon>Cytophagia</taxon>
        <taxon>Cytophagales</taxon>
        <taxon>Persicobacteraceae</taxon>
        <taxon>Fulvitalea</taxon>
    </lineage>
</organism>
<accession>A0AAU9CPT7</accession>
<dbReference type="InterPro" id="IPR011335">
    <property type="entry name" value="Restrct_endonuc-II-like"/>
</dbReference>
<dbReference type="SUPFAM" id="SSF52540">
    <property type="entry name" value="P-loop containing nucleoside triphosphate hydrolases"/>
    <property type="match status" value="1"/>
</dbReference>
<dbReference type="AlphaFoldDB" id="A0AAU9CPT7"/>
<dbReference type="RefSeq" id="WP_338393643.1">
    <property type="nucleotide sequence ID" value="NZ_AP025314.1"/>
</dbReference>
<evidence type="ECO:0000313" key="2">
    <source>
        <dbReference type="EMBL" id="BDD08379.1"/>
    </source>
</evidence>
<name>A0AAU9CPT7_9BACT</name>
<protein>
    <recommendedName>
        <fullName evidence="1">PD-(D/E)XK endonuclease-like domain-containing protein</fullName>
    </recommendedName>
</protein>
<keyword evidence="3" id="KW-1185">Reference proteome</keyword>
<dbReference type="KEGG" id="fax:FUAX_08110"/>
<dbReference type="InterPro" id="IPR011604">
    <property type="entry name" value="PDDEXK-like_dom_sf"/>
</dbReference>
<reference evidence="2 3" key="1">
    <citation type="submission" date="2021-12" db="EMBL/GenBank/DDBJ databases">
        <title>Genome sequencing of bacteria with rrn-lacking chromosome and rrn-plasmid.</title>
        <authorList>
            <person name="Anda M."/>
            <person name="Iwasaki W."/>
        </authorList>
    </citation>
    <scope>NUCLEOTIDE SEQUENCE [LARGE SCALE GENOMIC DNA]</scope>
    <source>
        <strain evidence="2 3">DSM 100852</strain>
    </source>
</reference>
<dbReference type="Proteomes" id="UP001348817">
    <property type="component" value="Chromosome"/>
</dbReference>
<proteinExistence type="predicted"/>
<evidence type="ECO:0000259" key="1">
    <source>
        <dbReference type="Pfam" id="PF12705"/>
    </source>
</evidence>
<gene>
    <name evidence="2" type="ORF">FUAX_08110</name>
</gene>
<evidence type="ECO:0000313" key="3">
    <source>
        <dbReference type="Proteomes" id="UP001348817"/>
    </source>
</evidence>
<dbReference type="Gene3D" id="3.90.320.10">
    <property type="match status" value="1"/>
</dbReference>
<dbReference type="InterPro" id="IPR027417">
    <property type="entry name" value="P-loop_NTPase"/>
</dbReference>
<feature type="domain" description="PD-(D/E)XK endonuclease-like" evidence="1">
    <location>
        <begin position="670"/>
        <end position="963"/>
    </location>
</feature>
<sequence length="965" mass="111648">MTETFLDDLADEVIAKHSDALERLTIVFPNRRAGLFFRRALAKRIDKPVWSPSIISADDFIQSLTPLKSAHKLKLAFELYKTYLEHSKTEESFDRFFFWGEVLLKDFEDIDKYSVSAEKIFENLRDQKIIEAEFDFLTEEQKELIRSFWASFGNKMSKHQEDFLKTWEILAKVYAGYQKTLKDQGLGYKGMMHKDVVERIKSGEVEHKYDRLIFAGFNALTHTEEKIFCWFIENIQASVFWDADEYYVSDSRQEAGTFLRMYRKHPVLGKTFPKKFKDGFYGDENKEVSVTGFALNTGQTKLLGQKMGELKEEIENAGEEMRPERTAIIVPDENLLFPVLQALPESFKKLNVTMGYPLKKTSLFGFFEQLTELQSTIRRQDSFGHRQVTRLLRHPYLMGFDPKLANENISLINRLNLTQVSIKELKQDEEFYPMIFRQVTDIADYCKYIQDLLVFVSEKIVDTENSDPTFEKEFIFHFYTEINKLRELVAESSDIKIGLPTFIKLVRQVAGSLRVPFSGEPLNGIQIMGVLETRNLDFDNIFILSMNETSFPATPSQHSFIPYNLRKGYGLPTFEQHDSMYAYLFYRMIQRAKRVHFFYNTEGGDGKTGEMSRFLYQLLHEYAPRAKNGVKRSVLSDEARALSEKKLVARRSSLTEEALDKFTGNGEKKLSPSAINTYLDCRAKFHFRYIARLREPDEVVDEVDPATFGTILHNTLESLYARLKKRKNSGEVLKSDFETLRKWLPETVDEGFKEIFGAGETEFRFEGRNVIARDIVLKLASKVLDRDAEYAPFNIVALEMDVKGALEIDTDQGKRTVNLGGRIDRIDEKDGVYRVVDYKSGQDKKEFSSVESLFDRKAKDRNKAAMQTILYSSLFARETGIDGAVEPAVFNSKELFSDKFETRLSMKEGRSPAKPLADVRDLEEPYAEQLKIVLEEIFHPETDFEQTDDSKSCVYCPYTGLCHRD</sequence>
<dbReference type="Gene3D" id="3.40.50.300">
    <property type="entry name" value="P-loop containing nucleotide triphosphate hydrolases"/>
    <property type="match status" value="1"/>
</dbReference>